<reference evidence="3" key="2">
    <citation type="submission" date="2025-08" db="UniProtKB">
        <authorList>
            <consortium name="Ensembl"/>
        </authorList>
    </citation>
    <scope>IDENTIFICATION</scope>
</reference>
<feature type="region of interest" description="Disordered" evidence="1">
    <location>
        <begin position="426"/>
        <end position="456"/>
    </location>
</feature>
<dbReference type="GO" id="GO:0005634">
    <property type="term" value="C:nucleus"/>
    <property type="evidence" value="ECO:0007669"/>
    <property type="project" value="TreeGrafter"/>
</dbReference>
<dbReference type="OrthoDB" id="6506929at2759"/>
<feature type="region of interest" description="Disordered" evidence="1">
    <location>
        <begin position="317"/>
        <end position="339"/>
    </location>
</feature>
<dbReference type="PANTHER" id="PTHR13518">
    <property type="entry name" value="PUTATIVE TREBLE-CLEF ZINC-FINGER C2ORF42 FAMILY MEMBER"/>
    <property type="match status" value="1"/>
</dbReference>
<evidence type="ECO:0000256" key="1">
    <source>
        <dbReference type="SAM" id="MobiDB-lite"/>
    </source>
</evidence>
<gene>
    <name evidence="3" type="primary">C2orf42</name>
    <name evidence="3" type="synonym">c6h2orf42</name>
</gene>
<dbReference type="PANTHER" id="PTHR13518:SF1">
    <property type="entry name" value="C2ORF42 HOMOLOG"/>
    <property type="match status" value="1"/>
</dbReference>
<keyword evidence="4" id="KW-1185">Reference proteome</keyword>
<dbReference type="CTD" id="128663446"/>
<feature type="compositionally biased region" description="Polar residues" evidence="1">
    <location>
        <begin position="182"/>
        <end position="194"/>
    </location>
</feature>
<name>A0A8C9RHV3_SCLFO</name>
<evidence type="ECO:0000259" key="2">
    <source>
        <dbReference type="Pfam" id="PF14952"/>
    </source>
</evidence>
<reference evidence="3" key="3">
    <citation type="submission" date="2025-09" db="UniProtKB">
        <authorList>
            <consortium name="Ensembl"/>
        </authorList>
    </citation>
    <scope>IDENTIFICATION</scope>
</reference>
<feature type="region of interest" description="Disordered" evidence="1">
    <location>
        <begin position="172"/>
        <end position="195"/>
    </location>
</feature>
<accession>A0A8C9RHV3</accession>
<sequence>MDGGLVESGLSVTQQAVAPQPQPPASPSLHNRPRDRRKMPAFLSNLGKPTLRGIRRCPQCGIYNGTRGLSCKNKACGAVFRDGAAAGARAGAKKGCTEVVRLVIDGGGGGGEGRAEGTQVFSVRQRGRGAELRGFVELTLTDTAITTPDGTVLTRVSLGRCFMAACRQGQGQAQRGSERQPGTRTGPTVQSLQPESPCVHVKQAMECQTEASPLALKSSVLDSLQAPSQVKEELWRLATESAGPLVQRVSRSTLVVKCHASESHPLGLLHLTVALAPGGVRGEVRAREGQHTQFHCACQGTDTKRGSGVRAGEAQLSDIRDHSEDTGAPASLPLGTSGSSSSSSSQEVCLHYYACVCALTSDAKLAAEFAHFLSYAPDGVRVSASCSVLAAPDRQHLAESGTPHRTKKSKVEDLLAASASAQGVRESLLAPAPRKPSQRKQPISAAVKDAGSSQPVDESHVSLSFQQWLASVTERIHQTMHFQFDGKPEPLVFHIPQAFFNALQQRLSLGSKKRRLPNFTTAFVRNDALPLGTFSKYTWHITNLLQVKRIFDTPELPLELTQSFVKNGDGSFSPSRCSEVPPAAEGHAGTERPQAIRPLELRTFLKVGTSSSEHKGPIPFIIEWIPDILPRSRVGELRIRFEYGHQQSGPAEHGDAMAARQVGVSGGVGGGSMVATSDVGQSLPASTIEIFRVTVP</sequence>
<dbReference type="InterPro" id="IPR026049">
    <property type="entry name" value="C2orf42"/>
</dbReference>
<dbReference type="Ensembl" id="ENSSFOT00015013726.2">
    <property type="protein sequence ID" value="ENSSFOP00015013558.2"/>
    <property type="gene ID" value="ENSSFOG00015008723.2"/>
</dbReference>
<organism evidence="3 4">
    <name type="scientific">Scleropages formosus</name>
    <name type="common">Asian bonytongue</name>
    <name type="synonym">Osteoglossum formosum</name>
    <dbReference type="NCBI Taxonomy" id="113540"/>
    <lineage>
        <taxon>Eukaryota</taxon>
        <taxon>Metazoa</taxon>
        <taxon>Chordata</taxon>
        <taxon>Craniata</taxon>
        <taxon>Vertebrata</taxon>
        <taxon>Euteleostomi</taxon>
        <taxon>Actinopterygii</taxon>
        <taxon>Neopterygii</taxon>
        <taxon>Teleostei</taxon>
        <taxon>Osteoglossocephala</taxon>
        <taxon>Osteoglossomorpha</taxon>
        <taxon>Osteoglossiformes</taxon>
        <taxon>Osteoglossidae</taxon>
        <taxon>Scleropages</taxon>
    </lineage>
</organism>
<feature type="domain" description="Putative treble-clef zinc-finger" evidence="2">
    <location>
        <begin position="45"/>
        <end position="83"/>
    </location>
</feature>
<dbReference type="GeneTree" id="ENSGT00390000011031"/>
<feature type="region of interest" description="Disordered" evidence="1">
    <location>
        <begin position="1"/>
        <end position="35"/>
    </location>
</feature>
<protein>
    <submittedName>
        <fullName evidence="3">Chromosome 2 open reading frame 42</fullName>
    </submittedName>
</protein>
<dbReference type="Proteomes" id="UP000694397">
    <property type="component" value="Chromosome 6"/>
</dbReference>
<dbReference type="KEGG" id="sfm:108929867"/>
<reference evidence="3 4" key="1">
    <citation type="submission" date="2019-04" db="EMBL/GenBank/DDBJ databases">
        <authorList>
            <consortium name="Wellcome Sanger Institute Data Sharing"/>
        </authorList>
    </citation>
    <scope>NUCLEOTIDE SEQUENCE [LARGE SCALE GENOMIC DNA]</scope>
</reference>
<proteinExistence type="predicted"/>
<dbReference type="AlphaFoldDB" id="A0A8C9RHV3"/>
<dbReference type="Pfam" id="PF14952">
    <property type="entry name" value="zf-tcix"/>
    <property type="match status" value="1"/>
</dbReference>
<evidence type="ECO:0000313" key="3">
    <source>
        <dbReference type="Ensembl" id="ENSSFOP00015013558.2"/>
    </source>
</evidence>
<evidence type="ECO:0000313" key="4">
    <source>
        <dbReference type="Proteomes" id="UP000694397"/>
    </source>
</evidence>
<dbReference type="InterPro" id="IPR029269">
    <property type="entry name" value="Zf-tcix"/>
</dbReference>